<dbReference type="PANTHER" id="PTHR23143">
    <property type="entry name" value="TRICHOHYALIN-RELATED"/>
    <property type="match status" value="1"/>
</dbReference>
<reference evidence="3" key="1">
    <citation type="submission" date="2025-08" db="UniProtKB">
        <authorList>
            <consortium name="Ensembl"/>
        </authorList>
    </citation>
    <scope>IDENTIFICATION</scope>
</reference>
<dbReference type="InParanoid" id="A0A2I3T6S5"/>
<feature type="region of interest" description="Disordered" evidence="2">
    <location>
        <begin position="40"/>
        <end position="93"/>
    </location>
</feature>
<dbReference type="Proteomes" id="UP000002277">
    <property type="component" value="Unplaced"/>
</dbReference>
<accession>A0A2I3T6S5</accession>
<proteinExistence type="inferred from homology"/>
<keyword evidence="4" id="KW-1185">Reference proteome</keyword>
<evidence type="ECO:0000256" key="1">
    <source>
        <dbReference type="ARBA" id="ARBA00008368"/>
    </source>
</evidence>
<sequence>MRVFCINCKVTVGACSSHEYHCSSFPQFPDYHQWNSAGVGTGATDTKKKKISNGTNPETTTSGGCHSPEDKQQNRAQLKEENKASHQHQQALTRQLEAQDHTIGILMCQKTELETALHYSQDTARKFEEDSKDLAGRLHHSWHFAGELQRALSAMSAEHERADRVSPTTYPVPWEPSFADGGMSLKVPSAGCSVLPRRQHGPFLAAFVRGC</sequence>
<feature type="compositionally biased region" description="Polar residues" evidence="2">
    <location>
        <begin position="52"/>
        <end position="64"/>
    </location>
</feature>
<dbReference type="PANTHER" id="PTHR23143:SF22">
    <property type="entry name" value="GOLGIN SUBFAMILY A MEMBER 6-LIKE PROTEIN 7"/>
    <property type="match status" value="1"/>
</dbReference>
<dbReference type="InterPro" id="IPR026737">
    <property type="entry name" value="GOLGA6L"/>
</dbReference>
<dbReference type="Bgee" id="ENSPTRG00000048344">
    <property type="expression patterns" value="Expressed in testis and 16 other cell types or tissues"/>
</dbReference>
<dbReference type="Ensembl" id="ENSPTRT00000090489.1">
    <property type="protein sequence ID" value="ENSPTRP00000084897.1"/>
    <property type="gene ID" value="ENSPTRG00000048344.1"/>
</dbReference>
<dbReference type="AlphaFoldDB" id="A0A2I3T6S5"/>
<evidence type="ECO:0000313" key="3">
    <source>
        <dbReference type="Ensembl" id="ENSPTRP00000084897.1"/>
    </source>
</evidence>
<comment type="similarity">
    <text evidence="1">Belongs to the GOLGA6 family.</text>
</comment>
<feature type="compositionally biased region" description="Basic and acidic residues" evidence="2">
    <location>
        <begin position="67"/>
        <end position="84"/>
    </location>
</feature>
<reference evidence="3" key="2">
    <citation type="submission" date="2025-09" db="UniProtKB">
        <authorList>
            <consortium name="Ensembl"/>
        </authorList>
    </citation>
    <scope>IDENTIFICATION</scope>
</reference>
<name>A0A2I3T6S5_PANTR</name>
<evidence type="ECO:0000313" key="4">
    <source>
        <dbReference type="Proteomes" id="UP000002277"/>
    </source>
</evidence>
<organism evidence="3 4">
    <name type="scientific">Pan troglodytes</name>
    <name type="common">Chimpanzee</name>
    <dbReference type="NCBI Taxonomy" id="9598"/>
    <lineage>
        <taxon>Eukaryota</taxon>
        <taxon>Metazoa</taxon>
        <taxon>Chordata</taxon>
        <taxon>Craniata</taxon>
        <taxon>Vertebrata</taxon>
        <taxon>Euteleostomi</taxon>
        <taxon>Mammalia</taxon>
        <taxon>Eutheria</taxon>
        <taxon>Euarchontoglires</taxon>
        <taxon>Primates</taxon>
        <taxon>Haplorrhini</taxon>
        <taxon>Catarrhini</taxon>
        <taxon>Hominidae</taxon>
        <taxon>Pan</taxon>
    </lineage>
</organism>
<protein>
    <submittedName>
        <fullName evidence="3">Uncharacterized protein</fullName>
    </submittedName>
</protein>
<dbReference type="GeneTree" id="ENSGT00940000163338"/>
<evidence type="ECO:0000256" key="2">
    <source>
        <dbReference type="SAM" id="MobiDB-lite"/>
    </source>
</evidence>